<dbReference type="SUPFAM" id="SSF51569">
    <property type="entry name" value="Aldolase"/>
    <property type="match status" value="1"/>
</dbReference>
<comment type="similarity">
    <text evidence="1 3">Belongs to the DapA family.</text>
</comment>
<feature type="binding site" evidence="4">
    <location>
        <position position="93"/>
    </location>
    <ligand>
        <name>pyruvate</name>
        <dbReference type="ChEBI" id="CHEBI:15361"/>
    </ligand>
</feature>
<accession>A0A2S4HKQ0</accession>
<comment type="caution">
    <text evidence="5">The sequence shown here is derived from an EMBL/GenBank/DDBJ whole genome shotgun (WGS) entry which is preliminary data.</text>
</comment>
<dbReference type="PIRSF" id="PIRSF001365">
    <property type="entry name" value="DHDPS"/>
    <property type="match status" value="1"/>
</dbReference>
<dbReference type="PRINTS" id="PR00146">
    <property type="entry name" value="DHPICSNTHASE"/>
</dbReference>
<reference evidence="5" key="1">
    <citation type="submission" date="2018-01" db="EMBL/GenBank/DDBJ databases">
        <authorList>
            <person name="Yu X.-D."/>
        </authorList>
    </citation>
    <scope>NUCLEOTIDE SEQUENCE</scope>
    <source>
        <strain evidence="5">ZX-21</strain>
    </source>
</reference>
<dbReference type="PANTHER" id="PTHR12128:SF66">
    <property type="entry name" value="4-HYDROXY-2-OXOGLUTARATE ALDOLASE, MITOCHONDRIAL"/>
    <property type="match status" value="1"/>
</dbReference>
<keyword evidence="2 3" id="KW-0456">Lyase</keyword>
<dbReference type="PANTHER" id="PTHR12128">
    <property type="entry name" value="DIHYDRODIPICOLINATE SYNTHASE"/>
    <property type="match status" value="1"/>
</dbReference>
<evidence type="ECO:0000256" key="4">
    <source>
        <dbReference type="PIRSR" id="PIRSR001365-2"/>
    </source>
</evidence>
<evidence type="ECO:0000313" key="5">
    <source>
        <dbReference type="EMBL" id="POP54577.1"/>
    </source>
</evidence>
<gene>
    <name evidence="5" type="ORF">C0068_00940</name>
</gene>
<dbReference type="GO" id="GO:0008840">
    <property type="term" value="F:4-hydroxy-tetrahydrodipicolinate synthase activity"/>
    <property type="evidence" value="ECO:0007669"/>
    <property type="project" value="TreeGrafter"/>
</dbReference>
<dbReference type="InterPro" id="IPR002220">
    <property type="entry name" value="DapA-like"/>
</dbReference>
<evidence type="ECO:0000256" key="1">
    <source>
        <dbReference type="ARBA" id="ARBA00007592"/>
    </source>
</evidence>
<dbReference type="SMART" id="SM01130">
    <property type="entry name" value="DHDPS"/>
    <property type="match status" value="1"/>
</dbReference>
<proteinExistence type="inferred from homology"/>
<dbReference type="Pfam" id="PF00701">
    <property type="entry name" value="DHDPS"/>
    <property type="match status" value="1"/>
</dbReference>
<evidence type="ECO:0000256" key="3">
    <source>
        <dbReference type="PIRNR" id="PIRNR001365"/>
    </source>
</evidence>
<feature type="binding site" evidence="4">
    <location>
        <position position="252"/>
    </location>
    <ligand>
        <name>pyruvate</name>
        <dbReference type="ChEBI" id="CHEBI:15361"/>
    </ligand>
</feature>
<protein>
    <recommendedName>
        <fullName evidence="7">4-hydroxy-tetrahydrodipicolinate synthase</fullName>
    </recommendedName>
</protein>
<evidence type="ECO:0000313" key="6">
    <source>
        <dbReference type="Proteomes" id="UP000237222"/>
    </source>
</evidence>
<dbReference type="AlphaFoldDB" id="A0A2S4HKQ0"/>
<evidence type="ECO:0000256" key="2">
    <source>
        <dbReference type="ARBA" id="ARBA00023239"/>
    </source>
</evidence>
<organism evidence="5 6">
    <name type="scientific">Zhongshania marina</name>
    <dbReference type="NCBI Taxonomy" id="2304603"/>
    <lineage>
        <taxon>Bacteria</taxon>
        <taxon>Pseudomonadati</taxon>
        <taxon>Pseudomonadota</taxon>
        <taxon>Gammaproteobacteria</taxon>
        <taxon>Cellvibrionales</taxon>
        <taxon>Spongiibacteraceae</taxon>
        <taxon>Zhongshania</taxon>
    </lineage>
</organism>
<dbReference type="InterPro" id="IPR013785">
    <property type="entry name" value="Aldolase_TIM"/>
</dbReference>
<dbReference type="Proteomes" id="UP000237222">
    <property type="component" value="Unassembled WGS sequence"/>
</dbReference>
<evidence type="ECO:0008006" key="7">
    <source>
        <dbReference type="Google" id="ProtNLM"/>
    </source>
</evidence>
<dbReference type="GO" id="GO:0005829">
    <property type="term" value="C:cytosol"/>
    <property type="evidence" value="ECO:0007669"/>
    <property type="project" value="TreeGrafter"/>
</dbReference>
<dbReference type="EMBL" id="PQGG01000003">
    <property type="protein sequence ID" value="POP54577.1"/>
    <property type="molecule type" value="Genomic_DNA"/>
</dbReference>
<sequence>MPRSNHASSSIHAIRSETHLLSLTAIRYTPSNSATILISHIHNSGFEHMINGVIVDLITPTQSSGAPDYETVEVLVDWHVDNGSSALLIGSSTGQSSTMNIDERTELLRRALWQADGRIPIIADLGGDNTEHAVELASIANEYGASAVLISAPTKEEAMSKNALLKHFASLAEAAQLPTLARAERNHANILSPIGIAELALISGIEGFVDGSTKATSAQELLKLKLPKGFTLYAGHDTSAYRQMLAGYQGCISVSANVNPSLLLKLYALAKAGNSVDAEALDTHLQALHLALLEDPNSIPVKWALVEMGCIPEGEHPPTLPQASDYSNLRRALRAAEIPV</sequence>
<name>A0A2S4HKQ0_9GAMM</name>
<dbReference type="Gene3D" id="3.20.20.70">
    <property type="entry name" value="Aldolase class I"/>
    <property type="match status" value="1"/>
</dbReference>